<accession>A0A8D5JR38</accession>
<evidence type="ECO:0000313" key="2">
    <source>
        <dbReference type="Proteomes" id="UP000826725"/>
    </source>
</evidence>
<keyword evidence="2" id="KW-1185">Reference proteome</keyword>
<dbReference type="InterPro" id="IPR014958">
    <property type="entry name" value="DGC"/>
</dbReference>
<proteinExistence type="predicted"/>
<sequence length="130" mass="14425">MIQKRKNNKQVVVITIFDIETRLGKLCLRAAGELEQEGFGRVVRITELAADKKWKRGTGTERILVVDGTDHRGYSFLVQNGITPDHHLVAADLGIEEDDGEEVLQLLKDGMEAECALVDQVPNFPCSCCS</sequence>
<dbReference type="EMBL" id="AP024086">
    <property type="protein sequence ID" value="BCL63125.1"/>
    <property type="molecule type" value="Genomic_DNA"/>
</dbReference>
<protein>
    <submittedName>
        <fullName evidence="1">Uncharacterized protein</fullName>
    </submittedName>
</protein>
<evidence type="ECO:0000313" key="1">
    <source>
        <dbReference type="EMBL" id="BCL63125.1"/>
    </source>
</evidence>
<reference evidence="1" key="1">
    <citation type="submission" date="2020-09" db="EMBL/GenBank/DDBJ databases">
        <title>Desulfogranum mesoprofundum gen. nov., sp. nov., a novel mesophilic, sulfate-reducing chemolithoautotroph isolated from a deep-sea hydrothermal vent chimney in the Suiyo Seamount.</title>
        <authorList>
            <person name="Hashimoto Y."/>
            <person name="Nakagawa S."/>
        </authorList>
    </citation>
    <scope>NUCLEOTIDE SEQUENCE</scope>
    <source>
        <strain evidence="1">KT2</strain>
    </source>
</reference>
<dbReference type="Proteomes" id="UP000826725">
    <property type="component" value="Chromosome"/>
</dbReference>
<dbReference type="KEGG" id="dbk:DGMP_38180"/>
<name>A0A8D5JR38_9BACT</name>
<gene>
    <name evidence="1" type="ORF">DGMP_38180</name>
</gene>
<dbReference type="RefSeq" id="WP_228855410.1">
    <property type="nucleotide sequence ID" value="NZ_AP024086.1"/>
</dbReference>
<dbReference type="Pfam" id="PF08859">
    <property type="entry name" value="DGC"/>
    <property type="match status" value="1"/>
</dbReference>
<dbReference type="AlphaFoldDB" id="A0A8D5JR38"/>
<organism evidence="1 2">
    <name type="scientific">Desulfomarina profundi</name>
    <dbReference type="NCBI Taxonomy" id="2772557"/>
    <lineage>
        <taxon>Bacteria</taxon>
        <taxon>Pseudomonadati</taxon>
        <taxon>Thermodesulfobacteriota</taxon>
        <taxon>Desulfobulbia</taxon>
        <taxon>Desulfobulbales</taxon>
        <taxon>Desulfobulbaceae</taxon>
        <taxon>Desulfomarina</taxon>
    </lineage>
</organism>